<evidence type="ECO:0000256" key="7">
    <source>
        <dbReference type="ARBA" id="ARBA00022827"/>
    </source>
</evidence>
<accession>A0ABS7BPE8</accession>
<gene>
    <name evidence="11" type="ORF">KZ820_11915</name>
</gene>
<proteinExistence type="predicted"/>
<evidence type="ECO:0000256" key="6">
    <source>
        <dbReference type="ARBA" id="ARBA00022723"/>
    </source>
</evidence>
<dbReference type="RefSeq" id="WP_219748819.1">
    <property type="nucleotide sequence ID" value="NZ_JAHXZN010000003.1"/>
</dbReference>
<dbReference type="Proteomes" id="UP000759103">
    <property type="component" value="Unassembled WGS sequence"/>
</dbReference>
<dbReference type="InterPro" id="IPR024932">
    <property type="entry name" value="ApbE"/>
</dbReference>
<keyword evidence="6" id="KW-0479">Metal-binding</keyword>
<keyword evidence="7" id="KW-0274">FAD</keyword>
<dbReference type="PANTHER" id="PTHR30040">
    <property type="entry name" value="THIAMINE BIOSYNTHESIS LIPOPROTEIN APBE"/>
    <property type="match status" value="1"/>
</dbReference>
<comment type="catalytic activity">
    <reaction evidence="10">
        <text>L-threonyl-[protein] + FAD = FMN-L-threonyl-[protein] + AMP + H(+)</text>
        <dbReference type="Rhea" id="RHEA:36847"/>
        <dbReference type="Rhea" id="RHEA-COMP:11060"/>
        <dbReference type="Rhea" id="RHEA-COMP:11061"/>
        <dbReference type="ChEBI" id="CHEBI:15378"/>
        <dbReference type="ChEBI" id="CHEBI:30013"/>
        <dbReference type="ChEBI" id="CHEBI:57692"/>
        <dbReference type="ChEBI" id="CHEBI:74257"/>
        <dbReference type="ChEBI" id="CHEBI:456215"/>
        <dbReference type="EC" id="2.7.1.180"/>
    </reaction>
</comment>
<keyword evidence="4" id="KW-0285">Flavoprotein</keyword>
<evidence type="ECO:0000256" key="3">
    <source>
        <dbReference type="ARBA" id="ARBA00016337"/>
    </source>
</evidence>
<evidence type="ECO:0000256" key="4">
    <source>
        <dbReference type="ARBA" id="ARBA00022630"/>
    </source>
</evidence>
<keyword evidence="5 11" id="KW-0808">Transferase</keyword>
<dbReference type="Gene3D" id="3.10.520.10">
    <property type="entry name" value="ApbE-like domains"/>
    <property type="match status" value="1"/>
</dbReference>
<evidence type="ECO:0000313" key="11">
    <source>
        <dbReference type="EMBL" id="MBW6531441.1"/>
    </source>
</evidence>
<reference evidence="11 12" key="1">
    <citation type="submission" date="2021-07" db="EMBL/GenBank/DDBJ databases">
        <title>Sphingomonas sp.</title>
        <authorList>
            <person name="Feng G."/>
            <person name="Li J."/>
            <person name="Pan M."/>
        </authorList>
    </citation>
    <scope>NUCLEOTIDE SEQUENCE [LARGE SCALE GENOMIC DNA]</scope>
    <source>
        <strain evidence="11 12">RRHST34</strain>
    </source>
</reference>
<dbReference type="SUPFAM" id="SSF143631">
    <property type="entry name" value="ApbE-like"/>
    <property type="match status" value="1"/>
</dbReference>
<organism evidence="11 12">
    <name type="scientific">Sphingomonas citri</name>
    <dbReference type="NCBI Taxonomy" id="2862499"/>
    <lineage>
        <taxon>Bacteria</taxon>
        <taxon>Pseudomonadati</taxon>
        <taxon>Pseudomonadota</taxon>
        <taxon>Alphaproteobacteria</taxon>
        <taxon>Sphingomonadales</taxon>
        <taxon>Sphingomonadaceae</taxon>
        <taxon>Sphingomonas</taxon>
    </lineage>
</organism>
<evidence type="ECO:0000256" key="5">
    <source>
        <dbReference type="ARBA" id="ARBA00022679"/>
    </source>
</evidence>
<comment type="caution">
    <text evidence="11">The sequence shown here is derived from an EMBL/GenBank/DDBJ whole genome shotgun (WGS) entry which is preliminary data.</text>
</comment>
<name>A0ABS7BPE8_9SPHN</name>
<dbReference type="EC" id="2.7.1.180" evidence="2"/>
<evidence type="ECO:0000256" key="2">
    <source>
        <dbReference type="ARBA" id="ARBA00011955"/>
    </source>
</evidence>
<evidence type="ECO:0000256" key="1">
    <source>
        <dbReference type="ARBA" id="ARBA00001946"/>
    </source>
</evidence>
<sequence>MRRIERARPLLGTLVAVRAEGADELERAVESAFAAVAAVEARLSAYRDDSDIAAVARLGAGERAPVDPLTARCLWLALALARASDGAFDPVVPAPAGAPRAASWRDLRVARGAVAVTRPLRLDLGGIAKGYAVDRAIAALRRAGVASATVNAGGDLRSFGSDEWVALAPRHAAPPVAVLIADGALASSDVVAATADRGAPQHRDPVTGAPLPPGFASVAAPRCAVADALTKVVLARGAAAGPLVARLRARAFLHRPGRAWQEIVA</sequence>
<dbReference type="GO" id="GO:0016740">
    <property type="term" value="F:transferase activity"/>
    <property type="evidence" value="ECO:0007669"/>
    <property type="project" value="UniProtKB-KW"/>
</dbReference>
<dbReference type="InterPro" id="IPR003374">
    <property type="entry name" value="ApbE-like_sf"/>
</dbReference>
<keyword evidence="8" id="KW-0460">Magnesium</keyword>
<dbReference type="PANTHER" id="PTHR30040:SF2">
    <property type="entry name" value="FAD:PROTEIN FMN TRANSFERASE"/>
    <property type="match status" value="1"/>
</dbReference>
<comment type="cofactor">
    <cofactor evidence="1">
        <name>Mg(2+)</name>
        <dbReference type="ChEBI" id="CHEBI:18420"/>
    </cofactor>
</comment>
<evidence type="ECO:0000256" key="8">
    <source>
        <dbReference type="ARBA" id="ARBA00022842"/>
    </source>
</evidence>
<dbReference type="EMBL" id="JAHXZN010000003">
    <property type="protein sequence ID" value="MBW6531441.1"/>
    <property type="molecule type" value="Genomic_DNA"/>
</dbReference>
<evidence type="ECO:0000256" key="9">
    <source>
        <dbReference type="ARBA" id="ARBA00031306"/>
    </source>
</evidence>
<evidence type="ECO:0000256" key="10">
    <source>
        <dbReference type="ARBA" id="ARBA00048540"/>
    </source>
</evidence>
<dbReference type="Pfam" id="PF02424">
    <property type="entry name" value="ApbE"/>
    <property type="match status" value="1"/>
</dbReference>
<keyword evidence="12" id="KW-1185">Reference proteome</keyword>
<evidence type="ECO:0000313" key="12">
    <source>
        <dbReference type="Proteomes" id="UP000759103"/>
    </source>
</evidence>
<protein>
    <recommendedName>
        <fullName evidence="3">FAD:protein FMN transferase</fullName>
        <ecNumber evidence="2">2.7.1.180</ecNumber>
    </recommendedName>
    <alternativeName>
        <fullName evidence="9">Flavin transferase</fullName>
    </alternativeName>
</protein>